<sequence>MQWLQRLFGYRRAPHPPLYLHDTLRGEKVLFEPYEGKPVRMYNCGPTVYGRQHIGNLSMFVFTDVLRRTLEYNGFTVDQVINITDVGHLTSDEDEGEDKMTKGLQREGLPLSLENMRALGEKYTTLFLEDLQTLNIDTNRIRFPRASDHIPAQIAMIQALEEKGYAYVGTRGVYFDTTRFPEYGKLGGIDLAGLKAGARVKETGDKRNPIDFLLWKFDKTLGWPSPWGKGFPGWHIECSAMARSLLGSRIDIHTGGIEHIPVHHNNEIAQTEAATGKRPFSRFWLHRAHVSLEGVKIAKSEGNVLYLLDIVDRGYDPLALRYLFLQAHYRKPSNFSWEALGAAQQSLTRLRAAYAASVPPEDAKGSALPYERDFHLHVNNDLDTPGALAVVWGLVRDKAVAPSAKRSALQRFDSVLGLSLEEVAPAATITTDELPERVRTMLEEREAARKKKDWLRADMLRDKILNAGYTLEDTPSGPRLSKK</sequence>
<comment type="catalytic activity">
    <reaction evidence="9">
        <text>tRNA(Cys) + L-cysteine + ATP = L-cysteinyl-tRNA(Cys) + AMP + diphosphate</text>
        <dbReference type="Rhea" id="RHEA:17773"/>
        <dbReference type="Rhea" id="RHEA-COMP:9661"/>
        <dbReference type="Rhea" id="RHEA-COMP:9679"/>
        <dbReference type="ChEBI" id="CHEBI:30616"/>
        <dbReference type="ChEBI" id="CHEBI:33019"/>
        <dbReference type="ChEBI" id="CHEBI:35235"/>
        <dbReference type="ChEBI" id="CHEBI:78442"/>
        <dbReference type="ChEBI" id="CHEBI:78517"/>
        <dbReference type="ChEBI" id="CHEBI:456215"/>
        <dbReference type="EC" id="6.1.1.16"/>
    </reaction>
</comment>
<dbReference type="GO" id="GO:0005829">
    <property type="term" value="C:cytosol"/>
    <property type="evidence" value="ECO:0007669"/>
    <property type="project" value="TreeGrafter"/>
</dbReference>
<comment type="subcellular location">
    <subcellularLocation>
        <location evidence="9">Cytoplasm</location>
    </subcellularLocation>
</comment>
<keyword evidence="6 9" id="KW-0067">ATP-binding</keyword>
<keyword evidence="7 9" id="KW-0648">Protein biosynthesis</keyword>
<evidence type="ECO:0000313" key="12">
    <source>
        <dbReference type="EMBL" id="PIR82259.1"/>
    </source>
</evidence>
<feature type="domain" description="tRNA synthetases class I catalytic" evidence="10">
    <location>
        <begin position="31"/>
        <end position="344"/>
    </location>
</feature>
<feature type="binding site" evidence="9">
    <location>
        <position position="299"/>
    </location>
    <ligand>
        <name>ATP</name>
        <dbReference type="ChEBI" id="CHEBI:30616"/>
    </ligand>
</feature>
<feature type="binding site" evidence="9">
    <location>
        <position position="267"/>
    </location>
    <ligand>
        <name>Zn(2+)</name>
        <dbReference type="ChEBI" id="CHEBI:29105"/>
    </ligand>
</feature>
<dbReference type="Proteomes" id="UP000231379">
    <property type="component" value="Unassembled WGS sequence"/>
</dbReference>
<keyword evidence="2 9" id="KW-0436">Ligase</keyword>
<dbReference type="HAMAP" id="MF_00041">
    <property type="entry name" value="Cys_tRNA_synth"/>
    <property type="match status" value="1"/>
</dbReference>
<keyword evidence="8 9" id="KW-0030">Aminoacyl-tRNA synthetase</keyword>
<dbReference type="PANTHER" id="PTHR10890">
    <property type="entry name" value="CYSTEINYL-TRNA SYNTHETASE"/>
    <property type="match status" value="1"/>
</dbReference>
<feature type="short sequence motif" description="'HIGH' region" evidence="9">
    <location>
        <begin position="46"/>
        <end position="56"/>
    </location>
</feature>
<evidence type="ECO:0000259" key="11">
    <source>
        <dbReference type="Pfam" id="PF23493"/>
    </source>
</evidence>
<dbReference type="InterPro" id="IPR032678">
    <property type="entry name" value="tRNA-synt_1_cat_dom"/>
</dbReference>
<evidence type="ECO:0000256" key="9">
    <source>
        <dbReference type="HAMAP-Rule" id="MF_00041"/>
    </source>
</evidence>
<dbReference type="InterPro" id="IPR056411">
    <property type="entry name" value="CysS_C"/>
</dbReference>
<dbReference type="InterPro" id="IPR009080">
    <property type="entry name" value="tRNAsynth_Ia_anticodon-bd"/>
</dbReference>
<dbReference type="InterPro" id="IPR014729">
    <property type="entry name" value="Rossmann-like_a/b/a_fold"/>
</dbReference>
<comment type="similarity">
    <text evidence="9">Belongs to the class-I aminoacyl-tRNA synthetase family.</text>
</comment>
<evidence type="ECO:0000313" key="13">
    <source>
        <dbReference type="Proteomes" id="UP000231379"/>
    </source>
</evidence>
<comment type="subunit">
    <text evidence="1 9">Monomer.</text>
</comment>
<keyword evidence="3 9" id="KW-0479">Metal-binding</keyword>
<organism evidence="12 13">
    <name type="scientific">Candidatus Kaiserbacteria bacterium CG10_big_fil_rev_8_21_14_0_10_59_10</name>
    <dbReference type="NCBI Taxonomy" id="1974612"/>
    <lineage>
        <taxon>Bacteria</taxon>
        <taxon>Candidatus Kaiseribacteriota</taxon>
    </lineage>
</organism>
<keyword evidence="9" id="KW-0963">Cytoplasm</keyword>
<evidence type="ECO:0000256" key="1">
    <source>
        <dbReference type="ARBA" id="ARBA00011245"/>
    </source>
</evidence>
<comment type="caution">
    <text evidence="9">Lacks conserved residue(s) required for the propagation of feature annotation.</text>
</comment>
<keyword evidence="4 9" id="KW-0547">Nucleotide-binding</keyword>
<accession>A0A2H0U753</accession>
<comment type="caution">
    <text evidence="12">The sequence shown here is derived from an EMBL/GenBank/DDBJ whole genome shotgun (WGS) entry which is preliminary data.</text>
</comment>
<dbReference type="InterPro" id="IPR024909">
    <property type="entry name" value="Cys-tRNA/MSH_ligase"/>
</dbReference>
<evidence type="ECO:0000256" key="2">
    <source>
        <dbReference type="ARBA" id="ARBA00022598"/>
    </source>
</evidence>
<dbReference type="GO" id="GO:0008270">
    <property type="term" value="F:zinc ion binding"/>
    <property type="evidence" value="ECO:0007669"/>
    <property type="project" value="UniProtKB-UniRule"/>
</dbReference>
<feature type="binding site" evidence="9">
    <location>
        <position position="44"/>
    </location>
    <ligand>
        <name>Zn(2+)</name>
        <dbReference type="ChEBI" id="CHEBI:29105"/>
    </ligand>
</feature>
<dbReference type="NCBIfam" id="TIGR00435">
    <property type="entry name" value="cysS"/>
    <property type="match status" value="1"/>
</dbReference>
<dbReference type="GO" id="GO:0005524">
    <property type="term" value="F:ATP binding"/>
    <property type="evidence" value="ECO:0007669"/>
    <property type="project" value="UniProtKB-UniRule"/>
</dbReference>
<proteinExistence type="inferred from homology"/>
<dbReference type="SUPFAM" id="SSF52374">
    <property type="entry name" value="Nucleotidylyl transferase"/>
    <property type="match status" value="1"/>
</dbReference>
<dbReference type="EC" id="6.1.1.16" evidence="9"/>
<reference evidence="13" key="1">
    <citation type="submission" date="2017-09" db="EMBL/GenBank/DDBJ databases">
        <title>Depth-based differentiation of microbial function through sediment-hosted aquifers and enrichment of novel symbionts in the deep terrestrial subsurface.</title>
        <authorList>
            <person name="Probst A.J."/>
            <person name="Ladd B."/>
            <person name="Jarett J.K."/>
            <person name="Geller-Mcgrath D.E."/>
            <person name="Sieber C.M.K."/>
            <person name="Emerson J.B."/>
            <person name="Anantharaman K."/>
            <person name="Thomas B.C."/>
            <person name="Malmstrom R."/>
            <person name="Stieglmeier M."/>
            <person name="Klingl A."/>
            <person name="Woyke T."/>
            <person name="Ryan C.M."/>
            <person name="Banfield J.F."/>
        </authorList>
    </citation>
    <scope>NUCLEOTIDE SEQUENCE [LARGE SCALE GENOMIC DNA]</scope>
</reference>
<feature type="domain" description="Cysteinyl-tRNA ligase anticodon binding" evidence="11">
    <location>
        <begin position="431"/>
        <end position="474"/>
    </location>
</feature>
<dbReference type="Pfam" id="PF01406">
    <property type="entry name" value="tRNA-synt_1e"/>
    <property type="match status" value="1"/>
</dbReference>
<evidence type="ECO:0000256" key="8">
    <source>
        <dbReference type="ARBA" id="ARBA00023146"/>
    </source>
</evidence>
<dbReference type="InterPro" id="IPR015803">
    <property type="entry name" value="Cys-tRNA-ligase"/>
</dbReference>
<dbReference type="Pfam" id="PF23493">
    <property type="entry name" value="CysS_C"/>
    <property type="match status" value="1"/>
</dbReference>
<dbReference type="GO" id="GO:0006423">
    <property type="term" value="P:cysteinyl-tRNA aminoacylation"/>
    <property type="evidence" value="ECO:0007669"/>
    <property type="project" value="UniProtKB-UniRule"/>
</dbReference>
<keyword evidence="5 9" id="KW-0862">Zinc</keyword>
<dbReference type="Gene3D" id="1.20.120.1910">
    <property type="entry name" value="Cysteine-tRNA ligase, C-terminal anti-codon recognition domain"/>
    <property type="match status" value="1"/>
</dbReference>
<evidence type="ECO:0000256" key="5">
    <source>
        <dbReference type="ARBA" id="ARBA00022833"/>
    </source>
</evidence>
<dbReference type="PANTHER" id="PTHR10890:SF3">
    <property type="entry name" value="CYSTEINE--TRNA LIGASE, CYTOPLASMIC"/>
    <property type="match status" value="1"/>
</dbReference>
<evidence type="ECO:0000256" key="6">
    <source>
        <dbReference type="ARBA" id="ARBA00022840"/>
    </source>
</evidence>
<dbReference type="AlphaFoldDB" id="A0A2H0U753"/>
<dbReference type="SUPFAM" id="SSF47323">
    <property type="entry name" value="Anticodon-binding domain of a subclass of class I aminoacyl-tRNA synthetases"/>
    <property type="match status" value="1"/>
</dbReference>
<gene>
    <name evidence="9" type="primary">cysS</name>
    <name evidence="12" type="ORF">COU20_03845</name>
</gene>
<feature type="binding site" evidence="9">
    <location>
        <position position="263"/>
    </location>
    <ligand>
        <name>Zn(2+)</name>
        <dbReference type="ChEBI" id="CHEBI:29105"/>
    </ligand>
</feature>
<dbReference type="Gene3D" id="3.40.50.620">
    <property type="entry name" value="HUPs"/>
    <property type="match status" value="1"/>
</dbReference>
<feature type="binding site" evidence="9">
    <location>
        <position position="238"/>
    </location>
    <ligand>
        <name>Zn(2+)</name>
        <dbReference type="ChEBI" id="CHEBI:29105"/>
    </ligand>
</feature>
<evidence type="ECO:0000256" key="7">
    <source>
        <dbReference type="ARBA" id="ARBA00022917"/>
    </source>
</evidence>
<dbReference type="EMBL" id="PFBM01000021">
    <property type="protein sequence ID" value="PIR82259.1"/>
    <property type="molecule type" value="Genomic_DNA"/>
</dbReference>
<dbReference type="GO" id="GO:0004817">
    <property type="term" value="F:cysteine-tRNA ligase activity"/>
    <property type="evidence" value="ECO:0007669"/>
    <property type="project" value="UniProtKB-UniRule"/>
</dbReference>
<comment type="cofactor">
    <cofactor evidence="9">
        <name>Zn(2+)</name>
        <dbReference type="ChEBI" id="CHEBI:29105"/>
    </cofactor>
    <text evidence="9">Binds 1 zinc ion per subunit.</text>
</comment>
<dbReference type="PRINTS" id="PR00983">
    <property type="entry name" value="TRNASYNTHCYS"/>
</dbReference>
<protein>
    <recommendedName>
        <fullName evidence="9">Cysteine--tRNA ligase</fullName>
        <ecNumber evidence="9">6.1.1.16</ecNumber>
    </recommendedName>
    <alternativeName>
        <fullName evidence="9">Cysteinyl-tRNA synthetase</fullName>
        <shortName evidence="9">CysRS</shortName>
    </alternativeName>
</protein>
<name>A0A2H0U753_9BACT</name>
<evidence type="ECO:0000256" key="4">
    <source>
        <dbReference type="ARBA" id="ARBA00022741"/>
    </source>
</evidence>
<evidence type="ECO:0000259" key="10">
    <source>
        <dbReference type="Pfam" id="PF01406"/>
    </source>
</evidence>
<evidence type="ECO:0000256" key="3">
    <source>
        <dbReference type="ARBA" id="ARBA00022723"/>
    </source>
</evidence>